<dbReference type="PANTHER" id="PTHR35333:SF3">
    <property type="entry name" value="BETA-LACTAMASE-TYPE TRANSPEPTIDASE FOLD CONTAINING PROTEIN"/>
    <property type="match status" value="1"/>
</dbReference>
<reference evidence="3" key="1">
    <citation type="submission" date="2016-06" db="EMBL/GenBank/DDBJ databases">
        <authorList>
            <person name="Varghese N."/>
        </authorList>
    </citation>
    <scope>NUCLEOTIDE SEQUENCE [LARGE SCALE GENOMIC DNA]</scope>
    <source>
        <strain evidence="3">DSM 45344</strain>
    </source>
</reference>
<dbReference type="Gene3D" id="3.40.710.10">
    <property type="entry name" value="DD-peptidase/beta-lactamase superfamily"/>
    <property type="match status" value="1"/>
</dbReference>
<organism evidence="2 3">
    <name type="scientific">Micromonospora krabiensis</name>
    <dbReference type="NCBI Taxonomy" id="307121"/>
    <lineage>
        <taxon>Bacteria</taxon>
        <taxon>Bacillati</taxon>
        <taxon>Actinomycetota</taxon>
        <taxon>Actinomycetes</taxon>
        <taxon>Micromonosporales</taxon>
        <taxon>Micromonosporaceae</taxon>
        <taxon>Micromonospora</taxon>
    </lineage>
</organism>
<dbReference type="Proteomes" id="UP000199393">
    <property type="component" value="Chromosome I"/>
</dbReference>
<dbReference type="GO" id="GO:0008800">
    <property type="term" value="F:beta-lactamase activity"/>
    <property type="evidence" value="ECO:0007669"/>
    <property type="project" value="InterPro"/>
</dbReference>
<dbReference type="EMBL" id="LT598496">
    <property type="protein sequence ID" value="SBV29453.1"/>
    <property type="molecule type" value="Genomic_DNA"/>
</dbReference>
<dbReference type="SUPFAM" id="SSF56601">
    <property type="entry name" value="beta-lactamase/transpeptidase-like"/>
    <property type="match status" value="1"/>
</dbReference>
<dbReference type="RefSeq" id="WP_091594771.1">
    <property type="nucleotide sequence ID" value="NZ_JBHRWG010000002.1"/>
</dbReference>
<dbReference type="AlphaFoldDB" id="A0A1C3NA91"/>
<dbReference type="GO" id="GO:0030655">
    <property type="term" value="P:beta-lactam antibiotic catabolic process"/>
    <property type="evidence" value="ECO:0007669"/>
    <property type="project" value="InterPro"/>
</dbReference>
<name>A0A1C3NA91_9ACTN</name>
<dbReference type="Pfam" id="PF13354">
    <property type="entry name" value="Beta-lactamase2"/>
    <property type="match status" value="1"/>
</dbReference>
<dbReference type="PANTHER" id="PTHR35333">
    <property type="entry name" value="BETA-LACTAMASE"/>
    <property type="match status" value="1"/>
</dbReference>
<feature type="domain" description="Beta-lactamase class A catalytic" evidence="1">
    <location>
        <begin position="123"/>
        <end position="251"/>
    </location>
</feature>
<dbReference type="InterPro" id="IPR000871">
    <property type="entry name" value="Beta-lactam_class-A"/>
</dbReference>
<gene>
    <name evidence="2" type="ORF">GA0070620_5025</name>
</gene>
<dbReference type="OrthoDB" id="3524371at2"/>
<keyword evidence="3" id="KW-1185">Reference proteome</keyword>
<accession>A0A1C3NA91</accession>
<evidence type="ECO:0000313" key="2">
    <source>
        <dbReference type="EMBL" id="SBV29453.1"/>
    </source>
</evidence>
<dbReference type="InterPro" id="IPR012338">
    <property type="entry name" value="Beta-lactam/transpept-like"/>
</dbReference>
<evidence type="ECO:0000313" key="3">
    <source>
        <dbReference type="Proteomes" id="UP000199393"/>
    </source>
</evidence>
<dbReference type="PATRIC" id="fig|307121.4.peg.5125"/>
<sequence>MPRRWVLSSGVLALAGLSSAGFGVARLRGEAEGAVAPPATPSPSPSISPTPDRLAIARARIDAYVRRAGGRLGVAVRDLGGSAAATAGTRRFTTASIVKVDILAALLLREQARGRMLSSSARRRARDMIVFSDNTATTSLFQEIGRAPGLTTANRTFGLRETKPNAHWGLTTTTAADQLRLLSTLVAPDGPLDQAHRGYLLDLMGQVDADQRWGITAAAGPGATAYVKNGWDTASDDGNRWIVNSIGRITEPDHDWLIAVLSDHHRTRADGIRVVEQAATYALRELRAASSGL</sequence>
<protein>
    <submittedName>
        <fullName evidence="2">Beta-lactamase class A</fullName>
    </submittedName>
</protein>
<dbReference type="GO" id="GO:0046677">
    <property type="term" value="P:response to antibiotic"/>
    <property type="evidence" value="ECO:0007669"/>
    <property type="project" value="InterPro"/>
</dbReference>
<dbReference type="InterPro" id="IPR045155">
    <property type="entry name" value="Beta-lactam_cat"/>
</dbReference>
<proteinExistence type="predicted"/>
<evidence type="ECO:0000259" key="1">
    <source>
        <dbReference type="Pfam" id="PF13354"/>
    </source>
</evidence>